<feature type="signal peptide" evidence="1">
    <location>
        <begin position="1"/>
        <end position="20"/>
    </location>
</feature>
<dbReference type="EMBL" id="KB200701">
    <property type="protein sequence ID" value="ESP00538.1"/>
    <property type="molecule type" value="Genomic_DNA"/>
</dbReference>
<name>V4ATD0_LOTGI</name>
<accession>V4ATD0</accession>
<dbReference type="AlphaFoldDB" id="V4ATD0"/>
<evidence type="ECO:0000256" key="1">
    <source>
        <dbReference type="SAM" id="SignalP"/>
    </source>
</evidence>
<evidence type="ECO:0000313" key="3">
    <source>
        <dbReference type="Proteomes" id="UP000030746"/>
    </source>
</evidence>
<dbReference type="KEGG" id="lgi:LOTGIDRAFT_157811"/>
<organism evidence="2 3">
    <name type="scientific">Lottia gigantea</name>
    <name type="common">Giant owl limpet</name>
    <dbReference type="NCBI Taxonomy" id="225164"/>
    <lineage>
        <taxon>Eukaryota</taxon>
        <taxon>Metazoa</taxon>
        <taxon>Spiralia</taxon>
        <taxon>Lophotrochozoa</taxon>
        <taxon>Mollusca</taxon>
        <taxon>Gastropoda</taxon>
        <taxon>Patellogastropoda</taxon>
        <taxon>Lottioidea</taxon>
        <taxon>Lottiidae</taxon>
        <taxon>Lottia</taxon>
    </lineage>
</organism>
<keyword evidence="3" id="KW-1185">Reference proteome</keyword>
<dbReference type="RefSeq" id="XP_009048657.1">
    <property type="nucleotide sequence ID" value="XM_009050409.1"/>
</dbReference>
<dbReference type="HOGENOM" id="CLU_1251902_0_0_1"/>
<protein>
    <submittedName>
        <fullName evidence="2">Uncharacterized protein</fullName>
    </submittedName>
</protein>
<feature type="chain" id="PRO_5004717153" evidence="1">
    <location>
        <begin position="21"/>
        <end position="221"/>
    </location>
</feature>
<reference evidence="2 3" key="1">
    <citation type="journal article" date="2013" name="Nature">
        <title>Insights into bilaterian evolution from three spiralian genomes.</title>
        <authorList>
            <person name="Simakov O."/>
            <person name="Marletaz F."/>
            <person name="Cho S.J."/>
            <person name="Edsinger-Gonzales E."/>
            <person name="Havlak P."/>
            <person name="Hellsten U."/>
            <person name="Kuo D.H."/>
            <person name="Larsson T."/>
            <person name="Lv J."/>
            <person name="Arendt D."/>
            <person name="Savage R."/>
            <person name="Osoegawa K."/>
            <person name="de Jong P."/>
            <person name="Grimwood J."/>
            <person name="Chapman J.A."/>
            <person name="Shapiro H."/>
            <person name="Aerts A."/>
            <person name="Otillar R.P."/>
            <person name="Terry A.Y."/>
            <person name="Boore J.L."/>
            <person name="Grigoriev I.V."/>
            <person name="Lindberg D.R."/>
            <person name="Seaver E.C."/>
            <person name="Weisblat D.A."/>
            <person name="Putnam N.H."/>
            <person name="Rokhsar D.S."/>
        </authorList>
    </citation>
    <scope>NUCLEOTIDE SEQUENCE [LARGE SCALE GENOMIC DNA]</scope>
</reference>
<keyword evidence="1" id="KW-0732">Signal</keyword>
<dbReference type="GeneID" id="20237498"/>
<proteinExistence type="predicted"/>
<dbReference type="CTD" id="20237498"/>
<dbReference type="Proteomes" id="UP000030746">
    <property type="component" value="Unassembled WGS sequence"/>
</dbReference>
<evidence type="ECO:0000313" key="2">
    <source>
        <dbReference type="EMBL" id="ESP00538.1"/>
    </source>
</evidence>
<dbReference type="OrthoDB" id="6047194at2759"/>
<sequence length="221" mass="24550">MTKIFAFLILMMIAVQLSEANIRRCFCTINHLRPDGHFSAIEAEKELDSCGSDHWLKPFSCGCSSNTMYGCRSKCDDYISGYAENCPAQYKGFKIKKNIFIQLNVRLQQEKMKQAILLGCLVVLAVFDCGSSWLISGDTRNCFCTAVNNDNYGSVVQDFGSIQSCHGVPTCACRRHEMMSCGTACDRKVKEWCASRNSGVKVRASYKASSCTSGYGNSYQC</sequence>
<gene>
    <name evidence="2" type="ORF">LOTGIDRAFT_157811</name>
</gene>